<feature type="compositionally biased region" description="Polar residues" evidence="1">
    <location>
        <begin position="24"/>
        <end position="37"/>
    </location>
</feature>
<organism evidence="2">
    <name type="scientific">marine metagenome</name>
    <dbReference type="NCBI Taxonomy" id="408172"/>
    <lineage>
        <taxon>unclassified sequences</taxon>
        <taxon>metagenomes</taxon>
        <taxon>ecological metagenomes</taxon>
    </lineage>
</organism>
<feature type="non-terminal residue" evidence="2">
    <location>
        <position position="46"/>
    </location>
</feature>
<dbReference type="EMBL" id="UINC01166433">
    <property type="protein sequence ID" value="SVD68384.1"/>
    <property type="molecule type" value="Genomic_DNA"/>
</dbReference>
<dbReference type="AlphaFoldDB" id="A0A382XBZ8"/>
<sequence length="46" mass="5173">RRTRTRLCGPWLGTGPRRHPSTWVAPSSRTSTSQGPSRTHRRDTAS</sequence>
<gene>
    <name evidence="2" type="ORF">METZ01_LOCUS421238</name>
</gene>
<accession>A0A382XBZ8</accession>
<feature type="non-terminal residue" evidence="2">
    <location>
        <position position="1"/>
    </location>
</feature>
<proteinExistence type="predicted"/>
<reference evidence="2" key="1">
    <citation type="submission" date="2018-05" db="EMBL/GenBank/DDBJ databases">
        <authorList>
            <person name="Lanie J.A."/>
            <person name="Ng W.-L."/>
            <person name="Kazmierczak K.M."/>
            <person name="Andrzejewski T.M."/>
            <person name="Davidsen T.M."/>
            <person name="Wayne K.J."/>
            <person name="Tettelin H."/>
            <person name="Glass J.I."/>
            <person name="Rusch D."/>
            <person name="Podicherti R."/>
            <person name="Tsui H.-C.T."/>
            <person name="Winkler M.E."/>
        </authorList>
    </citation>
    <scope>NUCLEOTIDE SEQUENCE</scope>
</reference>
<evidence type="ECO:0000313" key="2">
    <source>
        <dbReference type="EMBL" id="SVD68384.1"/>
    </source>
</evidence>
<protein>
    <submittedName>
        <fullName evidence="2">Uncharacterized protein</fullName>
    </submittedName>
</protein>
<name>A0A382XBZ8_9ZZZZ</name>
<evidence type="ECO:0000256" key="1">
    <source>
        <dbReference type="SAM" id="MobiDB-lite"/>
    </source>
</evidence>
<feature type="region of interest" description="Disordered" evidence="1">
    <location>
        <begin position="1"/>
        <end position="46"/>
    </location>
</feature>